<organism evidence="2 3">
    <name type="scientific">Pan troglodytes</name>
    <name type="common">Chimpanzee</name>
    <dbReference type="NCBI Taxonomy" id="9598"/>
    <lineage>
        <taxon>Eukaryota</taxon>
        <taxon>Metazoa</taxon>
        <taxon>Chordata</taxon>
        <taxon>Craniata</taxon>
        <taxon>Vertebrata</taxon>
        <taxon>Euteleostomi</taxon>
        <taxon>Mammalia</taxon>
        <taxon>Eutheria</taxon>
        <taxon>Euarchontoglires</taxon>
        <taxon>Primates</taxon>
        <taxon>Haplorrhini</taxon>
        <taxon>Catarrhini</taxon>
        <taxon>Hominidae</taxon>
        <taxon>Pan</taxon>
    </lineage>
</organism>
<evidence type="ECO:0000313" key="2">
    <source>
        <dbReference type="EMBL" id="PNI55185.1"/>
    </source>
</evidence>
<reference evidence="2 3" key="1">
    <citation type="submission" date="2017-12" db="EMBL/GenBank/DDBJ databases">
        <title>High-resolution comparative analysis of great ape genomes.</title>
        <authorList>
            <person name="Pollen A."/>
            <person name="Hastie A."/>
            <person name="Hormozdiari F."/>
            <person name="Dougherty M."/>
            <person name="Liu R."/>
            <person name="Chaisson M."/>
            <person name="Hoppe E."/>
            <person name="Hill C."/>
            <person name="Pang A."/>
            <person name="Hillier L."/>
            <person name="Baker C."/>
            <person name="Armstrong J."/>
            <person name="Shendure J."/>
            <person name="Paten B."/>
            <person name="Wilson R."/>
            <person name="Chao H."/>
            <person name="Schneider V."/>
            <person name="Ventura M."/>
            <person name="Kronenberg Z."/>
            <person name="Murali S."/>
            <person name="Gordon D."/>
            <person name="Cantsilieris S."/>
            <person name="Munson K."/>
            <person name="Nelson B."/>
            <person name="Raja A."/>
            <person name="Underwood J."/>
            <person name="Diekhans M."/>
            <person name="Fiddes I."/>
            <person name="Haussler D."/>
            <person name="Eichler E."/>
        </authorList>
    </citation>
    <scope>NUCLEOTIDE SEQUENCE [LARGE SCALE GENOMIC DNA]</scope>
    <source>
        <strain evidence="2">Yerkes chimp pedigree #C0471</strain>
    </source>
</reference>
<evidence type="ECO:0000313" key="3">
    <source>
        <dbReference type="Proteomes" id="UP000236370"/>
    </source>
</evidence>
<protein>
    <submittedName>
        <fullName evidence="2">PCNX2 isoform 10</fullName>
    </submittedName>
</protein>
<sequence length="217" mass="23750">PNESNFLEFVSLLESINTSKMTASNQLNGSAEQNEESGLLRDNCSQEKKEEILENEKPSGHSSKQGKPDLQSQDHTSTGPACTQPAKTTAFFQGNRQRQIIYRVTSQQDSSVLQVISGPETSVQEEISVDAMHVFIDEHGEIRSCYLKSGNQKEGPLQPLSSNSDCLSQAREMQVSSSSTTTSESQDPSSGDPAVSALQQQLLLMVARRTQSETPRN</sequence>
<feature type="compositionally biased region" description="Basic and acidic residues" evidence="1">
    <location>
        <begin position="44"/>
        <end position="59"/>
    </location>
</feature>
<feature type="compositionally biased region" description="Low complexity" evidence="1">
    <location>
        <begin position="176"/>
        <end position="190"/>
    </location>
</feature>
<comment type="caution">
    <text evidence="2">The sequence shown here is derived from an EMBL/GenBank/DDBJ whole genome shotgun (WGS) entry which is preliminary data.</text>
</comment>
<feature type="compositionally biased region" description="Polar residues" evidence="1">
    <location>
        <begin position="23"/>
        <end position="32"/>
    </location>
</feature>
<evidence type="ECO:0000256" key="1">
    <source>
        <dbReference type="SAM" id="MobiDB-lite"/>
    </source>
</evidence>
<dbReference type="Proteomes" id="UP000236370">
    <property type="component" value="Unassembled WGS sequence"/>
</dbReference>
<gene>
    <name evidence="2" type="ORF">CK820_G0023131</name>
</gene>
<feature type="region of interest" description="Disordered" evidence="1">
    <location>
        <begin position="23"/>
        <end position="85"/>
    </location>
</feature>
<dbReference type="EMBL" id="NBAG03000266">
    <property type="protein sequence ID" value="PNI55185.1"/>
    <property type="molecule type" value="Genomic_DNA"/>
</dbReference>
<name>A0A2J8M6P4_PANTR</name>
<dbReference type="AlphaFoldDB" id="A0A2J8M6P4"/>
<accession>A0A2J8M6P4</accession>
<feature type="non-terminal residue" evidence="2">
    <location>
        <position position="1"/>
    </location>
</feature>
<proteinExistence type="predicted"/>
<feature type="region of interest" description="Disordered" evidence="1">
    <location>
        <begin position="151"/>
        <end position="197"/>
    </location>
</feature>
<feature type="compositionally biased region" description="Polar residues" evidence="1">
    <location>
        <begin position="60"/>
        <end position="85"/>
    </location>
</feature>